<protein>
    <submittedName>
        <fullName evidence="2">PT repeat-containing protein</fullName>
    </submittedName>
</protein>
<dbReference type="EMBL" id="CM001369">
    <property type="protein sequence ID" value="EHJ45990.1"/>
    <property type="molecule type" value="Genomic_DNA"/>
</dbReference>
<proteinExistence type="predicted"/>
<gene>
    <name evidence="2" type="ORF">DFW101_3706</name>
</gene>
<dbReference type="Proteomes" id="UP000004662">
    <property type="component" value="Plasmid pFW10101"/>
</dbReference>
<feature type="region of interest" description="Disordered" evidence="1">
    <location>
        <begin position="32"/>
        <end position="148"/>
    </location>
</feature>
<dbReference type="eggNOG" id="ENOG5033Y7G">
    <property type="taxonomic scope" value="Bacteria"/>
</dbReference>
<accession>G7QE96</accession>
<sequence length="439" mass="47883">MPEPKPRRSIFDTLKKSADGRLGLAEAARMADKISVFPQKKPDPTSDSMSGPTYDPTDAPTLDPTGDPTVGPSDGPAKEPTHDPAIDPTRHAGHVSDHEPTRDPTGVGSSVPTGVPTRDPTPDPTIDPTLGPTAKSDPTHDPTGDPTMRRLVRSLPESKRRFLHWIIDNEPSGDDYIISRRTVANTLKLTEISVKRYFAEFAGLGFFRKETYRHGICQGVRLFLVRSRCQAFKRCAPTYDPTGGPTTGHDPTLAPSKDPTPDPTASYEERQKENLSLSLSAARIAATWPHLSRSGFGREQLAQIGAALAELGKPADKIGQSLDHAEWELLRGAMRDKDGRPVADPCAWVFRSLARTGYYRRPKGYVSPEEQAARDAEEEARAVVAARQAAEQARFAAWRDGLTPDGLAAAMRGHPGGPKEAWLKSVWKRQEKGSPSVAR</sequence>
<organism evidence="2 3">
    <name type="scientific">Solidesulfovibrio carbinoliphilus subsp. oakridgensis</name>
    <dbReference type="NCBI Taxonomy" id="694327"/>
    <lineage>
        <taxon>Bacteria</taxon>
        <taxon>Pseudomonadati</taxon>
        <taxon>Thermodesulfobacteriota</taxon>
        <taxon>Desulfovibrionia</taxon>
        <taxon>Desulfovibrionales</taxon>
        <taxon>Desulfovibrionaceae</taxon>
        <taxon>Solidesulfovibrio</taxon>
    </lineage>
</organism>
<reference evidence="3" key="1">
    <citation type="journal article" date="2015" name="Genome Announc.">
        <title>High-Quality Draft Genome Sequence of Desulfovibrio carbinoliphilus FW-101-2B, an Organic Acid-Oxidizing Sulfate-Reducing Bacterium Isolated from Uranium(VI)-Contaminated Groundwater.</title>
        <authorList>
            <person name="Ramsay B.D."/>
            <person name="Hwang C."/>
            <person name="Woo H.L."/>
            <person name="Carroll S.L."/>
            <person name="Lucas S."/>
            <person name="Han J."/>
            <person name="Lapidus A.L."/>
            <person name="Cheng J.F."/>
            <person name="Goodwin L.A."/>
            <person name="Pitluck S."/>
            <person name="Peters L."/>
            <person name="Chertkov O."/>
            <person name="Held B."/>
            <person name="Detter J.C."/>
            <person name="Han C.S."/>
            <person name="Tapia R."/>
            <person name="Land M.L."/>
            <person name="Hauser L.J."/>
            <person name="Kyrpides N.C."/>
            <person name="Ivanova N.N."/>
            <person name="Mikhailova N."/>
            <person name="Pagani I."/>
            <person name="Woyke T."/>
            <person name="Arkin A.P."/>
            <person name="Dehal P."/>
            <person name="Chivian D."/>
            <person name="Criddle C.S."/>
            <person name="Wu W."/>
            <person name="Chakraborty R."/>
            <person name="Hazen T.C."/>
            <person name="Fields M.W."/>
        </authorList>
    </citation>
    <scope>NUCLEOTIDE SEQUENCE [LARGE SCALE GENOMIC DNA]</scope>
    <source>
        <strain evidence="3">FW-101-2B</strain>
    </source>
</reference>
<keyword evidence="3" id="KW-1185">Reference proteome</keyword>
<feature type="compositionally biased region" description="Basic and acidic residues" evidence="1">
    <location>
        <begin position="76"/>
        <end position="102"/>
    </location>
</feature>
<evidence type="ECO:0000313" key="3">
    <source>
        <dbReference type="Proteomes" id="UP000004662"/>
    </source>
</evidence>
<keyword evidence="2" id="KW-0614">Plasmid</keyword>
<feature type="compositionally biased region" description="Low complexity" evidence="1">
    <location>
        <begin position="112"/>
        <end position="133"/>
    </location>
</feature>
<geneLocation type="plasmid" evidence="2 3">
    <name>pFW10101</name>
</geneLocation>
<evidence type="ECO:0000313" key="2">
    <source>
        <dbReference type="EMBL" id="EHJ45990.1"/>
    </source>
</evidence>
<dbReference type="HOGENOM" id="CLU_623659_0_0_7"/>
<dbReference type="OrthoDB" id="5447271at2"/>
<feature type="region of interest" description="Disordered" evidence="1">
    <location>
        <begin position="410"/>
        <end position="439"/>
    </location>
</feature>
<evidence type="ECO:0000256" key="1">
    <source>
        <dbReference type="SAM" id="MobiDB-lite"/>
    </source>
</evidence>
<feature type="region of interest" description="Disordered" evidence="1">
    <location>
        <begin position="236"/>
        <end position="272"/>
    </location>
</feature>
<feature type="compositionally biased region" description="Low complexity" evidence="1">
    <location>
        <begin position="237"/>
        <end position="252"/>
    </location>
</feature>
<name>G7QE96_9BACT</name>
<dbReference type="AlphaFoldDB" id="G7QE96"/>